<accession>A0A5J4QWM7</accession>
<comment type="caution">
    <text evidence="1">The sequence shown here is derived from an EMBL/GenBank/DDBJ whole genome shotgun (WGS) entry which is preliminary data.</text>
</comment>
<evidence type="ECO:0000313" key="1">
    <source>
        <dbReference type="EMBL" id="KAA6325725.1"/>
    </source>
</evidence>
<dbReference type="EMBL" id="SNRY01002306">
    <property type="protein sequence ID" value="KAA6325725.1"/>
    <property type="molecule type" value="Genomic_DNA"/>
</dbReference>
<organism evidence="1">
    <name type="scientific">termite gut metagenome</name>
    <dbReference type="NCBI Taxonomy" id="433724"/>
    <lineage>
        <taxon>unclassified sequences</taxon>
        <taxon>metagenomes</taxon>
        <taxon>organismal metagenomes</taxon>
    </lineage>
</organism>
<proteinExistence type="predicted"/>
<gene>
    <name evidence="1" type="ORF">EZS27_025098</name>
</gene>
<sequence>IREDKAQGGILYKHLRHRLKHRKRTVGGKKVVILG</sequence>
<feature type="non-terminal residue" evidence="1">
    <location>
        <position position="1"/>
    </location>
</feature>
<reference evidence="1" key="1">
    <citation type="submission" date="2019-03" db="EMBL/GenBank/DDBJ databases">
        <title>Single cell metagenomics reveals metabolic interactions within the superorganism composed of flagellate Streblomastix strix and complex community of Bacteroidetes bacteria on its surface.</title>
        <authorList>
            <person name="Treitli S.C."/>
            <person name="Kolisko M."/>
            <person name="Husnik F."/>
            <person name="Keeling P."/>
            <person name="Hampl V."/>
        </authorList>
    </citation>
    <scope>NUCLEOTIDE SEQUENCE</scope>
    <source>
        <strain evidence="1">STM</strain>
    </source>
</reference>
<protein>
    <submittedName>
        <fullName evidence="1">Uncharacterized protein</fullName>
    </submittedName>
</protein>
<dbReference type="AlphaFoldDB" id="A0A5J4QWM7"/>
<name>A0A5J4QWM7_9ZZZZ</name>